<feature type="region of interest" description="Disordered" evidence="1">
    <location>
        <begin position="56"/>
        <end position="110"/>
    </location>
</feature>
<accession>A0ABP8L3X1</accession>
<dbReference type="Proteomes" id="UP001500622">
    <property type="component" value="Unassembled WGS sequence"/>
</dbReference>
<evidence type="ECO:0000256" key="1">
    <source>
        <dbReference type="SAM" id="MobiDB-lite"/>
    </source>
</evidence>
<gene>
    <name evidence="2" type="ORF">GCM10023169_15060</name>
</gene>
<comment type="caution">
    <text evidence="2">The sequence shown here is derived from an EMBL/GenBank/DDBJ whole genome shotgun (WGS) entry which is preliminary data.</text>
</comment>
<sequence length="110" mass="12021">MSSPHPPPPWNEWRPGERIVVRYRAEDGLHDALGYLVEVGADGVVVRTRRGDVPVAAGTMLTGKRVPPPPARRGPSSRRQSPPPEESPEDPSPDERSEGGAPQTTWFHGE</sequence>
<dbReference type="RefSeq" id="WP_345215640.1">
    <property type="nucleotide sequence ID" value="NZ_BAABGN010000006.1"/>
</dbReference>
<evidence type="ECO:0000313" key="2">
    <source>
        <dbReference type="EMBL" id="GAA4421759.1"/>
    </source>
</evidence>
<proteinExistence type="predicted"/>
<keyword evidence="3" id="KW-1185">Reference proteome</keyword>
<dbReference type="EMBL" id="BAABGN010000006">
    <property type="protein sequence ID" value="GAA4421759.1"/>
    <property type="molecule type" value="Genomic_DNA"/>
</dbReference>
<reference evidence="3" key="1">
    <citation type="journal article" date="2019" name="Int. J. Syst. Evol. Microbiol.">
        <title>The Global Catalogue of Microorganisms (GCM) 10K type strain sequencing project: providing services to taxonomists for standard genome sequencing and annotation.</title>
        <authorList>
            <consortium name="The Broad Institute Genomics Platform"/>
            <consortium name="The Broad Institute Genome Sequencing Center for Infectious Disease"/>
            <person name="Wu L."/>
            <person name="Ma J."/>
        </authorList>
    </citation>
    <scope>NUCLEOTIDE SEQUENCE [LARGE SCALE GENOMIC DNA]</scope>
    <source>
        <strain evidence="3">JCM 17810</strain>
    </source>
</reference>
<evidence type="ECO:0000313" key="3">
    <source>
        <dbReference type="Proteomes" id="UP001500622"/>
    </source>
</evidence>
<name>A0ABP8L3X1_9MICO</name>
<protein>
    <recommendedName>
        <fullName evidence="4">Ferrous iron transport protein A</fullName>
    </recommendedName>
</protein>
<organism evidence="2 3">
    <name type="scientific">Georgenia halophila</name>
    <dbReference type="NCBI Taxonomy" id="620889"/>
    <lineage>
        <taxon>Bacteria</taxon>
        <taxon>Bacillati</taxon>
        <taxon>Actinomycetota</taxon>
        <taxon>Actinomycetes</taxon>
        <taxon>Micrococcales</taxon>
        <taxon>Bogoriellaceae</taxon>
        <taxon>Georgenia</taxon>
    </lineage>
</organism>
<evidence type="ECO:0008006" key="4">
    <source>
        <dbReference type="Google" id="ProtNLM"/>
    </source>
</evidence>